<keyword evidence="4" id="KW-1185">Reference proteome</keyword>
<dbReference type="RefSeq" id="WP_203773936.1">
    <property type="nucleotide sequence ID" value="NZ_BAAAYJ010000060.1"/>
</dbReference>
<proteinExistence type="predicted"/>
<evidence type="ECO:0000313" key="3">
    <source>
        <dbReference type="EMBL" id="GIE52464.1"/>
    </source>
</evidence>
<keyword evidence="2" id="KW-0238">DNA-binding</keyword>
<accession>A0A919JT37</accession>
<dbReference type="AlphaFoldDB" id="A0A919JT37"/>
<evidence type="ECO:0000256" key="1">
    <source>
        <dbReference type="ARBA" id="ARBA00022747"/>
    </source>
</evidence>
<gene>
    <name evidence="3" type="ORF">Ani05nite_59980</name>
</gene>
<comment type="caution">
    <text evidence="3">The sequence shown here is derived from an EMBL/GenBank/DDBJ whole genome shotgun (WGS) entry which is preliminary data.</text>
</comment>
<sequence length="395" mass="42679">MRNSEAVTIGDILQPARRSVGIEPAANYVAIGMKSFGKGIFHYPPTPGAELSKLRYFHFPAGALALSNIKAWEGAIGVTSEADAAAVASNRFLFYVPTDERRVDVRYLRHYFLSEPGLSAIGEASPGSADRNRTLSIKGFQAIRIPLPSVEEQRRIVDLIDTADSVIRQVALAIDRLAALRGQIVKSVQGDGKTAVLNEIATVSQGRGLPRECQGVRTGDISWFKIADMSSIVNLFGYHLASTQMTAKEIESRGGRVHSVGTVVFPRVGGSILTNNKRILDVEAAVDENHLVIEPQEGVDPEFLLGAIEGVRLSDLAQAGAVPSINMGIVRSIRLPWIKGERQEALGEAFRAIRFHAMAMTAQMGKLQSLRSEVAAALLSGTHEIPESYDDLLGA</sequence>
<evidence type="ECO:0000256" key="2">
    <source>
        <dbReference type="ARBA" id="ARBA00023125"/>
    </source>
</evidence>
<dbReference type="SUPFAM" id="SSF116734">
    <property type="entry name" value="DNA methylase specificity domain"/>
    <property type="match status" value="2"/>
</dbReference>
<dbReference type="InterPro" id="IPR044946">
    <property type="entry name" value="Restrct_endonuc_typeI_TRD_sf"/>
</dbReference>
<dbReference type="InterPro" id="IPR052021">
    <property type="entry name" value="Type-I_RS_S_subunit"/>
</dbReference>
<dbReference type="PANTHER" id="PTHR30408:SF12">
    <property type="entry name" value="TYPE I RESTRICTION ENZYME MJAVIII SPECIFICITY SUBUNIT"/>
    <property type="match status" value="1"/>
</dbReference>
<dbReference type="GO" id="GO:0003677">
    <property type="term" value="F:DNA binding"/>
    <property type="evidence" value="ECO:0007669"/>
    <property type="project" value="UniProtKB-KW"/>
</dbReference>
<dbReference type="Gene3D" id="3.90.220.20">
    <property type="entry name" value="DNA methylase specificity domains"/>
    <property type="match status" value="2"/>
</dbReference>
<dbReference type="PANTHER" id="PTHR30408">
    <property type="entry name" value="TYPE-1 RESTRICTION ENZYME ECOKI SPECIFICITY PROTEIN"/>
    <property type="match status" value="1"/>
</dbReference>
<dbReference type="GO" id="GO:0009307">
    <property type="term" value="P:DNA restriction-modification system"/>
    <property type="evidence" value="ECO:0007669"/>
    <property type="project" value="UniProtKB-KW"/>
</dbReference>
<reference evidence="3" key="1">
    <citation type="submission" date="2021-01" db="EMBL/GenBank/DDBJ databases">
        <title>Whole genome shotgun sequence of Actinoplanes nipponensis NBRC 14063.</title>
        <authorList>
            <person name="Komaki H."/>
            <person name="Tamura T."/>
        </authorList>
    </citation>
    <scope>NUCLEOTIDE SEQUENCE</scope>
    <source>
        <strain evidence="3">NBRC 14063</strain>
    </source>
</reference>
<keyword evidence="1" id="KW-0680">Restriction system</keyword>
<protein>
    <recommendedName>
        <fullName evidence="5">Type I restriction enzyme, S subunit</fullName>
    </recommendedName>
</protein>
<evidence type="ECO:0008006" key="5">
    <source>
        <dbReference type="Google" id="ProtNLM"/>
    </source>
</evidence>
<dbReference type="EMBL" id="BOMQ01000070">
    <property type="protein sequence ID" value="GIE52464.1"/>
    <property type="molecule type" value="Genomic_DNA"/>
</dbReference>
<evidence type="ECO:0000313" key="4">
    <source>
        <dbReference type="Proteomes" id="UP000647172"/>
    </source>
</evidence>
<organism evidence="3 4">
    <name type="scientific">Actinoplanes nipponensis</name>
    <dbReference type="NCBI Taxonomy" id="135950"/>
    <lineage>
        <taxon>Bacteria</taxon>
        <taxon>Bacillati</taxon>
        <taxon>Actinomycetota</taxon>
        <taxon>Actinomycetes</taxon>
        <taxon>Micromonosporales</taxon>
        <taxon>Micromonosporaceae</taxon>
        <taxon>Actinoplanes</taxon>
    </lineage>
</organism>
<dbReference type="Proteomes" id="UP000647172">
    <property type="component" value="Unassembled WGS sequence"/>
</dbReference>
<name>A0A919JT37_9ACTN</name>